<gene>
    <name evidence="1" type="ORF">C8N34_11421</name>
</gene>
<dbReference type="EMBL" id="QBKP01000014">
    <property type="protein sequence ID" value="PTX47001.1"/>
    <property type="molecule type" value="Genomic_DNA"/>
</dbReference>
<dbReference type="Proteomes" id="UP000244224">
    <property type="component" value="Unassembled WGS sequence"/>
</dbReference>
<proteinExistence type="predicted"/>
<sequence>MAILMMDDFRSYPTPEDLLSYNGRGGPWTTFGEVSSVSFRLINNPTWRGDGSELRALEYRHNSDRNAPQRDFTTAAVPAVCAQFICGVGNSTVSYTETCNFVLFQEPVIDKNTATLGMSTFYGVSVRAEQGMPGDVNKVGVYYTILTSTTSSPSISQVLVGYLRPWTKGRHYHVELKVDHSNPTARIIVYVNGVLEMDATYDRDRVDNGLQTKSFKRVLLSGTSPTSSSIYSMATYSNLVIYTDADDTVFPMGPIDLTAISPTAGQGYDGLRAAPNADDSTYATVLPGSTLNGTFDDLTANPNPVLAVDATVRHQSVAGIEPSQITTRIRKADDTVSGSVTTTAAPGVPATHRRFRLPAGLTAADVNGLKFQIQAAG</sequence>
<evidence type="ECO:0000313" key="2">
    <source>
        <dbReference type="Proteomes" id="UP000244224"/>
    </source>
</evidence>
<comment type="caution">
    <text evidence="1">The sequence shown here is derived from an EMBL/GenBank/DDBJ whole genome shotgun (WGS) entry which is preliminary data.</text>
</comment>
<accession>A0A2T6AT56</accession>
<keyword evidence="2" id="KW-1185">Reference proteome</keyword>
<protein>
    <submittedName>
        <fullName evidence="1">Uncharacterized protein</fullName>
    </submittedName>
</protein>
<reference evidence="1 2" key="1">
    <citation type="submission" date="2018-04" db="EMBL/GenBank/DDBJ databases">
        <title>Genomic Encyclopedia of Archaeal and Bacterial Type Strains, Phase II (KMG-II): from individual species to whole genera.</title>
        <authorList>
            <person name="Goeker M."/>
        </authorList>
    </citation>
    <scope>NUCLEOTIDE SEQUENCE [LARGE SCALE GENOMIC DNA]</scope>
    <source>
        <strain evidence="1 2">DSM 21823</strain>
    </source>
</reference>
<evidence type="ECO:0000313" key="1">
    <source>
        <dbReference type="EMBL" id="PTX47001.1"/>
    </source>
</evidence>
<organism evidence="1 2">
    <name type="scientific">Gemmobacter caeni</name>
    <dbReference type="NCBI Taxonomy" id="589035"/>
    <lineage>
        <taxon>Bacteria</taxon>
        <taxon>Pseudomonadati</taxon>
        <taxon>Pseudomonadota</taxon>
        <taxon>Alphaproteobacteria</taxon>
        <taxon>Rhodobacterales</taxon>
        <taxon>Paracoccaceae</taxon>
        <taxon>Gemmobacter</taxon>
    </lineage>
</organism>
<name>A0A2T6AT56_9RHOB</name>
<dbReference type="AlphaFoldDB" id="A0A2T6AT56"/>
<dbReference type="RefSeq" id="WP_108130013.1">
    <property type="nucleotide sequence ID" value="NZ_QBKP01000014.1"/>
</dbReference>